<feature type="transmembrane region" description="Helical" evidence="12">
    <location>
        <begin position="38"/>
        <end position="59"/>
    </location>
</feature>
<keyword evidence="5 12" id="KW-1133">Transmembrane helix</keyword>
<evidence type="ECO:0000256" key="6">
    <source>
        <dbReference type="ARBA" id="ARBA00023053"/>
    </source>
</evidence>
<keyword evidence="2 11" id="KW-0813">Transport</keyword>
<dbReference type="EMBL" id="JAZGQO010000001">
    <property type="protein sequence ID" value="KAK6194919.1"/>
    <property type="molecule type" value="Genomic_DNA"/>
</dbReference>
<comment type="caution">
    <text evidence="13">The sequence shown here is derived from an EMBL/GenBank/DDBJ whole genome shotgun (WGS) entry which is preliminary data.</text>
</comment>
<evidence type="ECO:0000256" key="4">
    <source>
        <dbReference type="ARBA" id="ARBA00022692"/>
    </source>
</evidence>
<evidence type="ECO:0000256" key="8">
    <source>
        <dbReference type="ARBA" id="ARBA00023136"/>
    </source>
</evidence>
<comment type="similarity">
    <text evidence="11">Belongs to the amiloride-sensitive sodium channel (TC 1.A.6) family.</text>
</comment>
<keyword evidence="14" id="KW-1185">Reference proteome</keyword>
<keyword evidence="3 11" id="KW-0894">Sodium channel</keyword>
<proteinExistence type="inferred from homology"/>
<comment type="subcellular location">
    <subcellularLocation>
        <location evidence="1">Membrane</location>
        <topology evidence="1">Multi-pass membrane protein</topology>
    </subcellularLocation>
</comment>
<name>A0AAN8KAK3_PATCE</name>
<evidence type="ECO:0000256" key="7">
    <source>
        <dbReference type="ARBA" id="ARBA00023065"/>
    </source>
</evidence>
<dbReference type="PANTHER" id="PTHR11690">
    <property type="entry name" value="AMILORIDE-SENSITIVE SODIUM CHANNEL-RELATED"/>
    <property type="match status" value="1"/>
</dbReference>
<protein>
    <submittedName>
        <fullName evidence="13">Uncharacterized protein</fullName>
    </submittedName>
</protein>
<keyword evidence="7 11" id="KW-0406">Ion transport</keyword>
<accession>A0AAN8KAK3</accession>
<keyword evidence="9 11" id="KW-0739">Sodium transport</keyword>
<dbReference type="Gene3D" id="1.10.287.820">
    <property type="entry name" value="Acid-sensing ion channel domain"/>
    <property type="match status" value="1"/>
</dbReference>
<keyword evidence="8 12" id="KW-0472">Membrane</keyword>
<dbReference type="PANTHER" id="PTHR11690:SF300">
    <property type="entry name" value="PICKPOCKET PROTEIN 19"/>
    <property type="match status" value="1"/>
</dbReference>
<keyword evidence="10 11" id="KW-0407">Ion channel</keyword>
<keyword evidence="6" id="KW-0915">Sodium</keyword>
<reference evidence="13 14" key="1">
    <citation type="submission" date="2024-01" db="EMBL/GenBank/DDBJ databases">
        <title>The genome of the rayed Mediterranean limpet Patella caerulea (Linnaeus, 1758).</title>
        <authorList>
            <person name="Anh-Thu Weber A."/>
            <person name="Halstead-Nussloch G."/>
        </authorList>
    </citation>
    <scope>NUCLEOTIDE SEQUENCE [LARGE SCALE GENOMIC DNA]</scope>
    <source>
        <strain evidence="13">AATW-2023a</strain>
        <tissue evidence="13">Whole specimen</tissue>
    </source>
</reference>
<evidence type="ECO:0000256" key="1">
    <source>
        <dbReference type="ARBA" id="ARBA00004141"/>
    </source>
</evidence>
<dbReference type="InterPro" id="IPR001873">
    <property type="entry name" value="ENaC"/>
</dbReference>
<dbReference type="Proteomes" id="UP001347796">
    <property type="component" value="Unassembled WGS sequence"/>
</dbReference>
<dbReference type="PRINTS" id="PR01078">
    <property type="entry name" value="AMINACHANNEL"/>
</dbReference>
<evidence type="ECO:0000256" key="3">
    <source>
        <dbReference type="ARBA" id="ARBA00022461"/>
    </source>
</evidence>
<sequence length="476" mass="54857">MNNAGTKVKRIWRGFLSDTSIHACHYLTHENKHVVSRLLWLLAVMTCFALLVMNLQILYTDYKQYNYRTKTSVIFDDKLEFPAISLCNSQSFNTSRMNRTSELYKFLYGKHMINISTNLYFSDPKWNSTIVTPWDLETAILTSYDTFLRVSHGPERLGRNSFQMSYKEPLKTCFTYNGQWKQKDLTPMTANEDDELEMYVDINQDLYAFQCLTAGISLCIHPPGEPLDSKTPCTVLSPGHAYQVELTVQDYTYLPHPYNSYQSGDCTETSHYSFKKTLKYFHGYSYRGCLLECLTDTVLEACGCITEYEVQNASNKYCTVRQRQECVSPLRRRFYKNTSYANNAMEWCNCPRPCSNVVYHQDLSSSFFPADSLIDFLKDMQFTSSLEHARSNLMRITISFKSLMVTHITHVPEYTLEDMISSMGGFMGFFVGASILSVLEVLDVVLRTITATIASYFKVEIVNKPKRVLPQTVLTM</sequence>
<gene>
    <name evidence="13" type="ORF">SNE40_000450</name>
</gene>
<evidence type="ECO:0000256" key="2">
    <source>
        <dbReference type="ARBA" id="ARBA00022448"/>
    </source>
</evidence>
<keyword evidence="4 11" id="KW-0812">Transmembrane</keyword>
<evidence type="ECO:0000256" key="11">
    <source>
        <dbReference type="RuleBase" id="RU000679"/>
    </source>
</evidence>
<dbReference type="GO" id="GO:0015280">
    <property type="term" value="F:ligand-gated sodium channel activity"/>
    <property type="evidence" value="ECO:0007669"/>
    <property type="project" value="TreeGrafter"/>
</dbReference>
<dbReference type="GO" id="GO:0005886">
    <property type="term" value="C:plasma membrane"/>
    <property type="evidence" value="ECO:0007669"/>
    <property type="project" value="TreeGrafter"/>
</dbReference>
<evidence type="ECO:0000256" key="12">
    <source>
        <dbReference type="SAM" id="Phobius"/>
    </source>
</evidence>
<evidence type="ECO:0000256" key="9">
    <source>
        <dbReference type="ARBA" id="ARBA00023201"/>
    </source>
</evidence>
<dbReference type="AlphaFoldDB" id="A0AAN8KAK3"/>
<evidence type="ECO:0000256" key="5">
    <source>
        <dbReference type="ARBA" id="ARBA00022989"/>
    </source>
</evidence>
<dbReference type="Pfam" id="PF00858">
    <property type="entry name" value="ASC"/>
    <property type="match status" value="1"/>
</dbReference>
<dbReference type="Gene3D" id="1.10.287.770">
    <property type="entry name" value="YojJ-like"/>
    <property type="match status" value="1"/>
</dbReference>
<evidence type="ECO:0000313" key="14">
    <source>
        <dbReference type="Proteomes" id="UP001347796"/>
    </source>
</evidence>
<organism evidence="13 14">
    <name type="scientific">Patella caerulea</name>
    <name type="common">Rayed Mediterranean limpet</name>
    <dbReference type="NCBI Taxonomy" id="87958"/>
    <lineage>
        <taxon>Eukaryota</taxon>
        <taxon>Metazoa</taxon>
        <taxon>Spiralia</taxon>
        <taxon>Lophotrochozoa</taxon>
        <taxon>Mollusca</taxon>
        <taxon>Gastropoda</taxon>
        <taxon>Patellogastropoda</taxon>
        <taxon>Patelloidea</taxon>
        <taxon>Patellidae</taxon>
        <taxon>Patella</taxon>
    </lineage>
</organism>
<evidence type="ECO:0000256" key="10">
    <source>
        <dbReference type="ARBA" id="ARBA00023303"/>
    </source>
</evidence>
<evidence type="ECO:0000313" key="13">
    <source>
        <dbReference type="EMBL" id="KAK6194919.1"/>
    </source>
</evidence>